<evidence type="ECO:0000256" key="6">
    <source>
        <dbReference type="SAM" id="Phobius"/>
    </source>
</evidence>
<dbReference type="Pfam" id="PF09320">
    <property type="entry name" value="DUF1977"/>
    <property type="match status" value="1"/>
</dbReference>
<gene>
    <name evidence="8" type="ORF">HK103_003874</name>
</gene>
<dbReference type="CDD" id="cd06257">
    <property type="entry name" value="DnaJ"/>
    <property type="match status" value="1"/>
</dbReference>
<evidence type="ECO:0000313" key="9">
    <source>
        <dbReference type="Proteomes" id="UP001210925"/>
    </source>
</evidence>
<dbReference type="PRINTS" id="PR00625">
    <property type="entry name" value="JDOMAIN"/>
</dbReference>
<proteinExistence type="predicted"/>
<dbReference type="Proteomes" id="UP001210925">
    <property type="component" value="Unassembled WGS sequence"/>
</dbReference>
<dbReference type="PROSITE" id="PS50076">
    <property type="entry name" value="DNAJ_2"/>
    <property type="match status" value="1"/>
</dbReference>
<dbReference type="InterPro" id="IPR036869">
    <property type="entry name" value="J_dom_sf"/>
</dbReference>
<dbReference type="GO" id="GO:0030544">
    <property type="term" value="F:Hsp70 protein binding"/>
    <property type="evidence" value="ECO:0007669"/>
    <property type="project" value="TreeGrafter"/>
</dbReference>
<dbReference type="GO" id="GO:0005789">
    <property type="term" value="C:endoplasmic reticulum membrane"/>
    <property type="evidence" value="ECO:0007669"/>
    <property type="project" value="TreeGrafter"/>
</dbReference>
<comment type="caution">
    <text evidence="8">The sequence shown here is derived from an EMBL/GenBank/DDBJ whole genome shotgun (WGS) entry which is preliminary data.</text>
</comment>
<evidence type="ECO:0000256" key="1">
    <source>
        <dbReference type="ARBA" id="ARBA00004167"/>
    </source>
</evidence>
<accession>A0AAD5YB41</accession>
<dbReference type="Pfam" id="PF00226">
    <property type="entry name" value="DnaJ"/>
    <property type="match status" value="1"/>
</dbReference>
<feature type="transmembrane region" description="Helical" evidence="6">
    <location>
        <begin position="242"/>
        <end position="261"/>
    </location>
</feature>
<dbReference type="AlphaFoldDB" id="A0AAD5YB41"/>
<feature type="region of interest" description="Disordered" evidence="5">
    <location>
        <begin position="56"/>
        <end position="78"/>
    </location>
</feature>
<keyword evidence="2 6" id="KW-0812">Transmembrane</keyword>
<dbReference type="Gene3D" id="1.10.287.110">
    <property type="entry name" value="DnaJ domain"/>
    <property type="match status" value="1"/>
</dbReference>
<evidence type="ECO:0000313" key="8">
    <source>
        <dbReference type="EMBL" id="KAJ3262031.1"/>
    </source>
</evidence>
<evidence type="ECO:0000259" key="7">
    <source>
        <dbReference type="PROSITE" id="PS50076"/>
    </source>
</evidence>
<feature type="domain" description="J" evidence="7">
    <location>
        <begin position="96"/>
        <end position="157"/>
    </location>
</feature>
<name>A0AAD5YB41_9FUNG</name>
<evidence type="ECO:0000256" key="2">
    <source>
        <dbReference type="ARBA" id="ARBA00022692"/>
    </source>
</evidence>
<dbReference type="InterPro" id="IPR051100">
    <property type="entry name" value="DnaJ_subfamily_B/C"/>
</dbReference>
<dbReference type="GO" id="GO:0071218">
    <property type="term" value="P:cellular response to misfolded protein"/>
    <property type="evidence" value="ECO:0007669"/>
    <property type="project" value="TreeGrafter"/>
</dbReference>
<protein>
    <recommendedName>
        <fullName evidence="7">J domain-containing protein</fullName>
    </recommendedName>
</protein>
<feature type="compositionally biased region" description="Basic and acidic residues" evidence="5">
    <location>
        <begin position="63"/>
        <end position="74"/>
    </location>
</feature>
<evidence type="ECO:0000256" key="5">
    <source>
        <dbReference type="SAM" id="MobiDB-lite"/>
    </source>
</evidence>
<evidence type="ECO:0000256" key="3">
    <source>
        <dbReference type="ARBA" id="ARBA00022989"/>
    </source>
</evidence>
<dbReference type="InterPro" id="IPR015399">
    <property type="entry name" value="DUF1977_DnaJ-like"/>
</dbReference>
<reference evidence="8" key="1">
    <citation type="submission" date="2020-05" db="EMBL/GenBank/DDBJ databases">
        <title>Phylogenomic resolution of chytrid fungi.</title>
        <authorList>
            <person name="Stajich J.E."/>
            <person name="Amses K."/>
            <person name="Simmons R."/>
            <person name="Seto K."/>
            <person name="Myers J."/>
            <person name="Bonds A."/>
            <person name="Quandt C.A."/>
            <person name="Barry K."/>
            <person name="Liu P."/>
            <person name="Grigoriev I."/>
            <person name="Longcore J.E."/>
            <person name="James T.Y."/>
        </authorList>
    </citation>
    <scope>NUCLEOTIDE SEQUENCE</scope>
    <source>
        <strain evidence="8">PLAUS21</strain>
    </source>
</reference>
<dbReference type="SMART" id="SM00271">
    <property type="entry name" value="DnaJ"/>
    <property type="match status" value="1"/>
</dbReference>
<comment type="subcellular location">
    <subcellularLocation>
        <location evidence="1">Membrane</location>
        <topology evidence="1">Single-pass membrane protein</topology>
    </subcellularLocation>
</comment>
<keyword evidence="9" id="KW-1185">Reference proteome</keyword>
<dbReference type="EMBL" id="JADGKB010000003">
    <property type="protein sequence ID" value="KAJ3262031.1"/>
    <property type="molecule type" value="Genomic_DNA"/>
</dbReference>
<dbReference type="PANTHER" id="PTHR43908:SF3">
    <property type="entry name" value="AT29763P-RELATED"/>
    <property type="match status" value="1"/>
</dbReference>
<evidence type="ECO:0000256" key="4">
    <source>
        <dbReference type="ARBA" id="ARBA00023136"/>
    </source>
</evidence>
<sequence length="369" mass="41634">MNKDAALQALDISKQKWKAGDRAGAVKFAEKSIRLCDTNEAQKWLSFISSSAIPDAKPQVRQRTAESAKKEEPNRPFTPEQVEGIKKIKAHKAKGDLYGILGLEKGCSENDIKKAYRKLALKYHPDKCGTDDAFKAIGHAWTVLGDEQKRSSYDRFGIDSESSGNRGGGGGFGHPGFQGFGGHPGFQGEVTPEELLRMFMGGGAFGGAFGGNGFAFNAGPQFRTRTRQQQYNSTEGSSINTLIQLLPIIILFLLTGLSIFTTEDDPFSFQRSYEYSMEKISEPHKVPYYVNPKSYKRRFGTTYKQRELNNRVESDYLHHIRVKCGQEKETQAYYIRQATSWFRTDKDLLERAQKMQMPNCQKVNNWYNV</sequence>
<organism evidence="8 9">
    <name type="scientific">Boothiomyces macroporosus</name>
    <dbReference type="NCBI Taxonomy" id="261099"/>
    <lineage>
        <taxon>Eukaryota</taxon>
        <taxon>Fungi</taxon>
        <taxon>Fungi incertae sedis</taxon>
        <taxon>Chytridiomycota</taxon>
        <taxon>Chytridiomycota incertae sedis</taxon>
        <taxon>Chytridiomycetes</taxon>
        <taxon>Rhizophydiales</taxon>
        <taxon>Terramycetaceae</taxon>
        <taxon>Boothiomyces</taxon>
    </lineage>
</organism>
<dbReference type="PANTHER" id="PTHR43908">
    <property type="entry name" value="AT29763P-RELATED"/>
    <property type="match status" value="1"/>
</dbReference>
<dbReference type="InterPro" id="IPR001623">
    <property type="entry name" value="DnaJ_domain"/>
</dbReference>
<dbReference type="SUPFAM" id="SSF46565">
    <property type="entry name" value="Chaperone J-domain"/>
    <property type="match status" value="1"/>
</dbReference>
<keyword evidence="3 6" id="KW-1133">Transmembrane helix</keyword>
<keyword evidence="4 6" id="KW-0472">Membrane</keyword>